<dbReference type="GO" id="GO:0006071">
    <property type="term" value="P:glycerol metabolic process"/>
    <property type="evidence" value="ECO:0007669"/>
    <property type="project" value="UniProtKB-KW"/>
</dbReference>
<keyword evidence="3" id="KW-0285">Flavoprotein</keyword>
<dbReference type="InterPro" id="IPR038299">
    <property type="entry name" value="DAO_C_sf"/>
</dbReference>
<dbReference type="Pfam" id="PF01266">
    <property type="entry name" value="DAO"/>
    <property type="match status" value="2"/>
</dbReference>
<evidence type="ECO:0000259" key="8">
    <source>
        <dbReference type="Pfam" id="PF01266"/>
    </source>
</evidence>
<dbReference type="InterPro" id="IPR036188">
    <property type="entry name" value="FAD/NAD-bd_sf"/>
</dbReference>
<dbReference type="Gene3D" id="3.50.50.60">
    <property type="entry name" value="FAD/NAD(P)-binding domain"/>
    <property type="match status" value="3"/>
</dbReference>
<name>K6Q365_9FIRM</name>
<dbReference type="EMBL" id="AENY02000002">
    <property type="protein sequence ID" value="EKP95479.1"/>
    <property type="molecule type" value="Genomic_DNA"/>
</dbReference>
<evidence type="ECO:0000313" key="11">
    <source>
        <dbReference type="Proteomes" id="UP000005710"/>
    </source>
</evidence>
<dbReference type="PANTHER" id="PTHR11985:SF35">
    <property type="entry name" value="ANAEROBIC GLYCEROL-3-PHOSPHATE DEHYDROGENASE SUBUNIT A"/>
    <property type="match status" value="1"/>
</dbReference>
<protein>
    <submittedName>
        <fullName evidence="10">Glycerol-3-phosphate dehydrogenase</fullName>
    </submittedName>
</protein>
<evidence type="ECO:0000256" key="2">
    <source>
        <dbReference type="ARBA" id="ARBA00007330"/>
    </source>
</evidence>
<proteinExistence type="inferred from homology"/>
<dbReference type="GO" id="GO:0046168">
    <property type="term" value="P:glycerol-3-phosphate catabolic process"/>
    <property type="evidence" value="ECO:0007669"/>
    <property type="project" value="TreeGrafter"/>
</dbReference>
<feature type="region of interest" description="Disordered" evidence="7">
    <location>
        <begin position="221"/>
        <end position="254"/>
    </location>
</feature>
<keyword evidence="4" id="KW-0319">Glycerol metabolism</keyword>
<evidence type="ECO:0000256" key="5">
    <source>
        <dbReference type="ARBA" id="ARBA00022827"/>
    </source>
</evidence>
<evidence type="ECO:0000256" key="6">
    <source>
        <dbReference type="ARBA" id="ARBA00023002"/>
    </source>
</evidence>
<keyword evidence="6" id="KW-0560">Oxidoreductase</keyword>
<accession>K6Q365</accession>
<evidence type="ECO:0000256" key="4">
    <source>
        <dbReference type="ARBA" id="ARBA00022798"/>
    </source>
</evidence>
<comment type="caution">
    <text evidence="10">The sequence shown here is derived from an EMBL/GenBank/DDBJ whole genome shotgun (WGS) entry which is preliminary data.</text>
</comment>
<dbReference type="Proteomes" id="UP000005710">
    <property type="component" value="Unassembled WGS sequence"/>
</dbReference>
<dbReference type="STRING" id="867903.ThesuDRAFT_01231"/>
<evidence type="ECO:0000256" key="3">
    <source>
        <dbReference type="ARBA" id="ARBA00022630"/>
    </source>
</evidence>
<dbReference type="HOGENOM" id="CLU_015740_5_1_9"/>
<feature type="domain" description="FAD dependent oxidoreductase" evidence="8">
    <location>
        <begin position="16"/>
        <end position="208"/>
    </location>
</feature>
<feature type="domain" description="FAD dependent oxidoreductase" evidence="8">
    <location>
        <begin position="265"/>
        <end position="435"/>
    </location>
</feature>
<comment type="similarity">
    <text evidence="2">Belongs to the FAD-dependent glycerol-3-phosphate dehydrogenase family.</text>
</comment>
<comment type="cofactor">
    <cofactor evidence="1">
        <name>FAD</name>
        <dbReference type="ChEBI" id="CHEBI:57692"/>
    </cofactor>
</comment>
<dbReference type="InterPro" id="IPR006076">
    <property type="entry name" value="FAD-dep_OxRdtase"/>
</dbReference>
<dbReference type="Gene3D" id="1.10.8.870">
    <property type="entry name" value="Alpha-glycerophosphate oxidase, cap domain"/>
    <property type="match status" value="1"/>
</dbReference>
<keyword evidence="5" id="KW-0274">FAD</keyword>
<evidence type="ECO:0000256" key="7">
    <source>
        <dbReference type="SAM" id="MobiDB-lite"/>
    </source>
</evidence>
<dbReference type="eggNOG" id="COG0578">
    <property type="taxonomic scope" value="Bacteria"/>
</dbReference>
<dbReference type="OrthoDB" id="9801699at2"/>
<dbReference type="PANTHER" id="PTHR11985">
    <property type="entry name" value="GLYCEROL-3-PHOSPHATE DEHYDROGENASE"/>
    <property type="match status" value="1"/>
</dbReference>
<dbReference type="InterPro" id="IPR000447">
    <property type="entry name" value="G3P_DH_FAD-dep"/>
</dbReference>
<dbReference type="Gene3D" id="3.30.9.10">
    <property type="entry name" value="D-Amino Acid Oxidase, subunit A, domain 2"/>
    <property type="match status" value="1"/>
</dbReference>
<dbReference type="Pfam" id="PF16901">
    <property type="entry name" value="DAO_C"/>
    <property type="match status" value="1"/>
</dbReference>
<keyword evidence="11" id="KW-1185">Reference proteome</keyword>
<evidence type="ECO:0000313" key="10">
    <source>
        <dbReference type="EMBL" id="EKP95479.1"/>
    </source>
</evidence>
<evidence type="ECO:0000259" key="9">
    <source>
        <dbReference type="Pfam" id="PF16901"/>
    </source>
</evidence>
<gene>
    <name evidence="10" type="ORF">ThesuDRAFT_01231</name>
</gene>
<dbReference type="AlphaFoldDB" id="K6Q365"/>
<reference evidence="10" key="1">
    <citation type="submission" date="2010-10" db="EMBL/GenBank/DDBJ databases">
        <authorList>
            <consortium name="US DOE Joint Genome Institute (JGI-PGF)"/>
            <person name="Lucas S."/>
            <person name="Copeland A."/>
            <person name="Lapidus A."/>
            <person name="Bruce D."/>
            <person name="Goodwin L."/>
            <person name="Pitluck S."/>
            <person name="Kyrpides N."/>
            <person name="Mavromatis K."/>
            <person name="Detter J.C."/>
            <person name="Han C."/>
            <person name="Land M."/>
            <person name="Hauser L."/>
            <person name="Markowitz V."/>
            <person name="Cheng J.-F."/>
            <person name="Hugenholtz P."/>
            <person name="Woyke T."/>
            <person name="Wu D."/>
            <person name="Pukall R."/>
            <person name="Wahrenburg C."/>
            <person name="Brambilla E."/>
            <person name="Klenk H.-P."/>
            <person name="Eisen J.A."/>
        </authorList>
    </citation>
    <scope>NUCLEOTIDE SEQUENCE [LARGE SCALE GENOMIC DNA]</scope>
    <source>
        <strain evidence="10">DSM 13965</strain>
    </source>
</reference>
<dbReference type="InterPro" id="IPR031656">
    <property type="entry name" value="DAO_C"/>
</dbReference>
<dbReference type="GO" id="GO:0004368">
    <property type="term" value="F:glycerol-3-phosphate dehydrogenase (quinone) activity"/>
    <property type="evidence" value="ECO:0007669"/>
    <property type="project" value="InterPro"/>
</dbReference>
<evidence type="ECO:0000256" key="1">
    <source>
        <dbReference type="ARBA" id="ARBA00001974"/>
    </source>
</evidence>
<dbReference type="SUPFAM" id="SSF51905">
    <property type="entry name" value="FAD/NAD(P)-binding domain"/>
    <property type="match status" value="1"/>
</dbReference>
<reference evidence="10" key="2">
    <citation type="submission" date="2012-10" db="EMBL/GenBank/DDBJ databases">
        <title>Improved high-quality draft of Thermaerobacter subterraneus C21, DSM 13965.</title>
        <authorList>
            <consortium name="DOE Joint Genome Institute"/>
            <person name="Eisen J."/>
            <person name="Huntemann M."/>
            <person name="Wei C.-L."/>
            <person name="Han J."/>
            <person name="Detter J.C."/>
            <person name="Han C."/>
            <person name="Tapia R."/>
            <person name="Chen A."/>
            <person name="Kyrpides N."/>
            <person name="Mavromatis K."/>
            <person name="Markowitz V."/>
            <person name="Szeto E."/>
            <person name="Ivanova N."/>
            <person name="Mikhailova N."/>
            <person name="Ovchinnikova G."/>
            <person name="Pagani I."/>
            <person name="Pati A."/>
            <person name="Goodwin L."/>
            <person name="Nordberg H.P."/>
            <person name="Cantor M.N."/>
            <person name="Hua S.X."/>
            <person name="Woyke T."/>
            <person name="Eisen J."/>
            <person name="Klenk H.-P."/>
        </authorList>
    </citation>
    <scope>NUCLEOTIDE SEQUENCE [LARGE SCALE GENOMIC DNA]</scope>
    <source>
        <strain evidence="10">DSM 13965</strain>
    </source>
</reference>
<organism evidence="10 11">
    <name type="scientific">Thermaerobacter subterraneus DSM 13965</name>
    <dbReference type="NCBI Taxonomy" id="867903"/>
    <lineage>
        <taxon>Bacteria</taxon>
        <taxon>Bacillati</taxon>
        <taxon>Bacillota</taxon>
        <taxon>Clostridia</taxon>
        <taxon>Eubacteriales</taxon>
        <taxon>Clostridiales Family XVII. Incertae Sedis</taxon>
        <taxon>Thermaerobacter</taxon>
    </lineage>
</organism>
<dbReference type="PRINTS" id="PR01001">
    <property type="entry name" value="FADG3PDH"/>
</dbReference>
<sequence>MNRQQALAQLQRETFDLLIIGGGITGTGVAREAAHRGLRVAVVEARDFAAGTSSRSTKLIHGGLRYLKERDFRLVHEAVVERMRLLRLAPHLVRPEWFVFPVYRGDPDPLWQLRIGLWLYDRYAGRSLGTLRHRILSPARVQQEEPLLRQEGLVGAGMYVDAVTDDARLTATVARQAVAAGAVVVNYAEVTGFVKDAGGQVVGVRVRDLLAGGGTGVGTAAAGTPEAGGAEVAPGAGQGATPGQERAAGGPAVHAAGQAAAGGAAGQASTGGAEFVIRARRILNATGPWADRVRQLDDPGSPRLLRLTKGIHIAFTRDRLPIRHAVTMRGPDGRIMFAVPRGAFAYAGTTDTVYRDDPARPRPEAADVRYVLDALNRTFPATRLGPDDVISAWAGLRPLIDPGDTRDPSAISRDYKLYTSPSGLVTVAGGKLTAYKAMARNIVDQVFPETQGAPVDEEPLPGGARVPAEAELRQKAAQTGLPVEELQWLARHYGDEIDRVLGYLRPEDLQAGPRAARVRAAARYAAAEEMAQTLADALWRRVPEALWSTDNGRGVAADAAAAMGEILGWDEERRDGEVAAYLSQVQAMHAWREGF</sequence>
<feature type="domain" description="Alpha-glycerophosphate oxidase C-terminal" evidence="9">
    <location>
        <begin position="457"/>
        <end position="574"/>
    </location>
</feature>